<evidence type="ECO:0000313" key="3">
    <source>
        <dbReference type="Proteomes" id="UP001589562"/>
    </source>
</evidence>
<dbReference type="RefSeq" id="WP_278010999.1">
    <property type="nucleotide sequence ID" value="NZ_CP121112.1"/>
</dbReference>
<protein>
    <submittedName>
        <fullName evidence="2">T9SS type A sorting domain-containing protein</fullName>
    </submittedName>
</protein>
<gene>
    <name evidence="2" type="ORF">ACFFVK_06075</name>
</gene>
<name>A0ABV5H8B1_9FLAO</name>
<evidence type="ECO:0000313" key="2">
    <source>
        <dbReference type="EMBL" id="MFB9108139.1"/>
    </source>
</evidence>
<organism evidence="2 3">
    <name type="scientific">Flavobacterium gyeonganense</name>
    <dbReference type="NCBI Taxonomy" id="1310418"/>
    <lineage>
        <taxon>Bacteria</taxon>
        <taxon>Pseudomonadati</taxon>
        <taxon>Bacteroidota</taxon>
        <taxon>Flavobacteriia</taxon>
        <taxon>Flavobacteriales</taxon>
        <taxon>Flavobacteriaceae</taxon>
        <taxon>Flavobacterium</taxon>
    </lineage>
</organism>
<dbReference type="Proteomes" id="UP001589562">
    <property type="component" value="Unassembled WGS sequence"/>
</dbReference>
<keyword evidence="3" id="KW-1185">Reference proteome</keyword>
<reference evidence="2 3" key="1">
    <citation type="submission" date="2024-09" db="EMBL/GenBank/DDBJ databases">
        <authorList>
            <person name="Sun Q."/>
            <person name="Mori K."/>
        </authorList>
    </citation>
    <scope>NUCLEOTIDE SEQUENCE [LARGE SCALE GENOMIC DNA]</scope>
    <source>
        <strain evidence="2 3">CECT 8365</strain>
    </source>
</reference>
<evidence type="ECO:0000256" key="1">
    <source>
        <dbReference type="SAM" id="SignalP"/>
    </source>
</evidence>
<comment type="caution">
    <text evidence="2">The sequence shown here is derived from an EMBL/GenBank/DDBJ whole genome shotgun (WGS) entry which is preliminary data.</text>
</comment>
<feature type="chain" id="PRO_5047066140" evidence="1">
    <location>
        <begin position="22"/>
        <end position="290"/>
    </location>
</feature>
<proteinExistence type="predicted"/>
<feature type="signal peptide" evidence="1">
    <location>
        <begin position="1"/>
        <end position="21"/>
    </location>
</feature>
<keyword evidence="1" id="KW-0732">Signal</keyword>
<sequence>MKRKLLYVTTVLLFSVGFINAQTTVWNFSDNTVSVNGSVTIASPAFPAAGVLTSASGSTAGTSPNTIKVGGLNLYGNTSVNSSAFAAISDNSQTFSDGFVGANRASTGGSSAAAANTFLPTVRYFSFNASGPCTVKAWIKHTTGIPSNGSAPTTRTLYVSNGTALYGSGSVTNDVTANLSNVVTVNITNSGLVYIYGDSSFAVYKIEVSGATLSTNNFQTDSKVTIFGADGKINVANVNAATKVSAYSVTGALVKSTQTSEDITLSVNSGVYIVKAESTEGIKTAKVLVN</sequence>
<dbReference type="EMBL" id="JBHMFE010000009">
    <property type="protein sequence ID" value="MFB9108139.1"/>
    <property type="molecule type" value="Genomic_DNA"/>
</dbReference>
<accession>A0ABV5H8B1</accession>